<dbReference type="GO" id="GO:0016747">
    <property type="term" value="F:acyltransferase activity, transferring groups other than amino-acyl groups"/>
    <property type="evidence" value="ECO:0007669"/>
    <property type="project" value="InterPro"/>
</dbReference>
<dbReference type="Pfam" id="PF00583">
    <property type="entry name" value="Acetyltransf_1"/>
    <property type="match status" value="1"/>
</dbReference>
<dbReference type="Gene3D" id="3.40.630.30">
    <property type="match status" value="1"/>
</dbReference>
<dbReference type="InterPro" id="IPR000182">
    <property type="entry name" value="GNAT_dom"/>
</dbReference>
<dbReference type="RefSeq" id="WP_110019567.1">
    <property type="nucleotide sequence ID" value="NZ_QGTJ01000010.1"/>
</dbReference>
<keyword evidence="3" id="KW-1185">Reference proteome</keyword>
<evidence type="ECO:0000259" key="1">
    <source>
        <dbReference type="PROSITE" id="PS51186"/>
    </source>
</evidence>
<evidence type="ECO:0000313" key="3">
    <source>
        <dbReference type="Proteomes" id="UP000246569"/>
    </source>
</evidence>
<reference evidence="2 3" key="1">
    <citation type="submission" date="2018-05" db="EMBL/GenBank/DDBJ databases">
        <title>Genomic Encyclopedia of Type Strains, Phase IV (KMG-IV): sequencing the most valuable type-strain genomes for metagenomic binning, comparative biology and taxonomic classification.</title>
        <authorList>
            <person name="Goeker M."/>
        </authorList>
    </citation>
    <scope>NUCLEOTIDE SEQUENCE [LARGE SCALE GENOMIC DNA]</scope>
    <source>
        <strain evidence="2 3">DSM 23606</strain>
    </source>
</reference>
<evidence type="ECO:0000313" key="2">
    <source>
        <dbReference type="EMBL" id="PWV59513.1"/>
    </source>
</evidence>
<protein>
    <submittedName>
        <fullName evidence="2">FR47-like protein</fullName>
    </submittedName>
</protein>
<dbReference type="InterPro" id="IPR016181">
    <property type="entry name" value="Acyl_CoA_acyltransferase"/>
</dbReference>
<gene>
    <name evidence="2" type="ORF">C7443_11058</name>
</gene>
<dbReference type="EMBL" id="QGTJ01000010">
    <property type="protein sequence ID" value="PWV59513.1"/>
    <property type="molecule type" value="Genomic_DNA"/>
</dbReference>
<comment type="caution">
    <text evidence="2">The sequence shown here is derived from an EMBL/GenBank/DDBJ whole genome shotgun (WGS) entry which is preliminary data.</text>
</comment>
<dbReference type="Proteomes" id="UP000246569">
    <property type="component" value="Unassembled WGS sequence"/>
</dbReference>
<feature type="domain" description="N-acetyltransferase" evidence="1">
    <location>
        <begin position="28"/>
        <end position="157"/>
    </location>
</feature>
<dbReference type="SUPFAM" id="SSF55729">
    <property type="entry name" value="Acyl-CoA N-acyltransferases (Nat)"/>
    <property type="match status" value="1"/>
</dbReference>
<accession>A0A317MSH7</accession>
<dbReference type="PROSITE" id="PS51186">
    <property type="entry name" value="GNAT"/>
    <property type="match status" value="1"/>
</dbReference>
<name>A0A317MSH7_9GAMM</name>
<dbReference type="OrthoDB" id="5525374at2"/>
<dbReference type="AlphaFoldDB" id="A0A317MSH7"/>
<sequence>MTEALSLRAECAEDAAFVESLFIAQRAAVFATLALAPEALATLLHGQFLAQAADYRRRFPQAERSIVELAGQPIGRLVVQREVQRWRLVDIALLPDCCGRGLGGTVLTKLLAAADAAGVALTACVACDNPARRLYVRLGFRESRAETVYLELWRPPRSRD</sequence>
<proteinExistence type="predicted"/>
<organism evidence="2 3">
    <name type="scientific">Plasticicumulans acidivorans</name>
    <dbReference type="NCBI Taxonomy" id="886464"/>
    <lineage>
        <taxon>Bacteria</taxon>
        <taxon>Pseudomonadati</taxon>
        <taxon>Pseudomonadota</taxon>
        <taxon>Gammaproteobacteria</taxon>
        <taxon>Candidatus Competibacteraceae</taxon>
        <taxon>Plasticicumulans</taxon>
    </lineage>
</organism>